<dbReference type="AlphaFoldDB" id="A0A1M6NV42"/>
<organism evidence="1 2">
    <name type="scientific">Clostridium cavendishii DSM 21758</name>
    <dbReference type="NCBI Taxonomy" id="1121302"/>
    <lineage>
        <taxon>Bacteria</taxon>
        <taxon>Bacillati</taxon>
        <taxon>Bacillota</taxon>
        <taxon>Clostridia</taxon>
        <taxon>Eubacteriales</taxon>
        <taxon>Clostridiaceae</taxon>
        <taxon>Clostridium</taxon>
    </lineage>
</organism>
<reference evidence="1 2" key="1">
    <citation type="submission" date="2016-11" db="EMBL/GenBank/DDBJ databases">
        <authorList>
            <person name="Jaros S."/>
            <person name="Januszkiewicz K."/>
            <person name="Wedrychowicz H."/>
        </authorList>
    </citation>
    <scope>NUCLEOTIDE SEQUENCE [LARGE SCALE GENOMIC DNA]</scope>
    <source>
        <strain evidence="1 2">DSM 21758</strain>
    </source>
</reference>
<sequence length="104" mass="12301">MGEIIIYEPNLTEEENEKNLKELCGIVECILESNHNYQYKFVVDIEKLNSKCSYESILINKDVKIHNKIGKIICIEKDAFYRVKLIEDNQICYIPIENIEKYLI</sequence>
<dbReference type="Proteomes" id="UP000184310">
    <property type="component" value="Unassembled WGS sequence"/>
</dbReference>
<keyword evidence="2" id="KW-1185">Reference proteome</keyword>
<name>A0A1M6NV42_9CLOT</name>
<dbReference type="RefSeq" id="WP_072989538.1">
    <property type="nucleotide sequence ID" value="NZ_FQZB01000012.1"/>
</dbReference>
<gene>
    <name evidence="1" type="ORF">SAMN02745163_03028</name>
</gene>
<evidence type="ECO:0000313" key="1">
    <source>
        <dbReference type="EMBL" id="SHJ99573.1"/>
    </source>
</evidence>
<evidence type="ECO:0000313" key="2">
    <source>
        <dbReference type="Proteomes" id="UP000184310"/>
    </source>
</evidence>
<protein>
    <submittedName>
        <fullName evidence="1">Uncharacterized protein</fullName>
    </submittedName>
</protein>
<proteinExistence type="predicted"/>
<dbReference type="EMBL" id="FQZB01000012">
    <property type="protein sequence ID" value="SHJ99573.1"/>
    <property type="molecule type" value="Genomic_DNA"/>
</dbReference>
<accession>A0A1M6NV42</accession>